<sequence>MNYSASLLKPLFFHLSVEEVNAKEPATAQLQLMFDNVSDVALANPELPDPFCIENASEFVELGSGSSECYSELTRWLADLFEDIRQSFQSL</sequence>
<gene>
    <name evidence="1" type="ORF">KIN20_008331</name>
</gene>
<name>A0AAD5M7U8_PARTN</name>
<organism evidence="1 2">
    <name type="scientific">Parelaphostrongylus tenuis</name>
    <name type="common">Meningeal worm</name>
    <dbReference type="NCBI Taxonomy" id="148309"/>
    <lineage>
        <taxon>Eukaryota</taxon>
        <taxon>Metazoa</taxon>
        <taxon>Ecdysozoa</taxon>
        <taxon>Nematoda</taxon>
        <taxon>Chromadorea</taxon>
        <taxon>Rhabditida</taxon>
        <taxon>Rhabditina</taxon>
        <taxon>Rhabditomorpha</taxon>
        <taxon>Strongyloidea</taxon>
        <taxon>Metastrongylidae</taxon>
        <taxon>Parelaphostrongylus</taxon>
    </lineage>
</organism>
<dbReference type="AlphaFoldDB" id="A0AAD5M7U8"/>
<reference evidence="1" key="1">
    <citation type="submission" date="2021-06" db="EMBL/GenBank/DDBJ databases">
        <title>Parelaphostrongylus tenuis whole genome reference sequence.</title>
        <authorList>
            <person name="Garwood T.J."/>
            <person name="Larsen P.A."/>
            <person name="Fountain-Jones N.M."/>
            <person name="Garbe J.R."/>
            <person name="Macchietto M.G."/>
            <person name="Kania S.A."/>
            <person name="Gerhold R.W."/>
            <person name="Richards J.E."/>
            <person name="Wolf T.M."/>
        </authorList>
    </citation>
    <scope>NUCLEOTIDE SEQUENCE</scope>
    <source>
        <strain evidence="1">MNPRO001-30</strain>
        <tissue evidence="1">Meninges</tissue>
    </source>
</reference>
<evidence type="ECO:0000313" key="2">
    <source>
        <dbReference type="Proteomes" id="UP001196413"/>
    </source>
</evidence>
<dbReference type="EMBL" id="JAHQIW010001308">
    <property type="protein sequence ID" value="KAJ1352133.1"/>
    <property type="molecule type" value="Genomic_DNA"/>
</dbReference>
<evidence type="ECO:0000313" key="1">
    <source>
        <dbReference type="EMBL" id="KAJ1352133.1"/>
    </source>
</evidence>
<dbReference type="Proteomes" id="UP001196413">
    <property type="component" value="Unassembled WGS sequence"/>
</dbReference>
<protein>
    <submittedName>
        <fullName evidence="1">Uncharacterized protein</fullName>
    </submittedName>
</protein>
<proteinExistence type="predicted"/>
<comment type="caution">
    <text evidence="1">The sequence shown here is derived from an EMBL/GenBank/DDBJ whole genome shotgun (WGS) entry which is preliminary data.</text>
</comment>
<accession>A0AAD5M7U8</accession>
<keyword evidence="2" id="KW-1185">Reference proteome</keyword>